<dbReference type="Proteomes" id="UP001274896">
    <property type="component" value="Unassembled WGS sequence"/>
</dbReference>
<keyword evidence="4" id="KW-1133">Transmembrane helix</keyword>
<evidence type="ECO:0000259" key="5">
    <source>
        <dbReference type="PROSITE" id="PS50041"/>
    </source>
</evidence>
<dbReference type="CDD" id="cd03590">
    <property type="entry name" value="CLECT_DC-SIGN_like"/>
    <property type="match status" value="1"/>
</dbReference>
<dbReference type="SUPFAM" id="SSF56436">
    <property type="entry name" value="C-type lectin-like"/>
    <property type="match status" value="1"/>
</dbReference>
<dbReference type="InterPro" id="IPR018378">
    <property type="entry name" value="C-type_lectin_CS"/>
</dbReference>
<dbReference type="PANTHER" id="PTHR22803">
    <property type="entry name" value="MANNOSE, PHOSPHOLIPASE, LECTIN RECEPTOR RELATED"/>
    <property type="match status" value="1"/>
</dbReference>
<organism evidence="6 7">
    <name type="scientific">Hemibagrus guttatus</name>
    <dbReference type="NCBI Taxonomy" id="175788"/>
    <lineage>
        <taxon>Eukaryota</taxon>
        <taxon>Metazoa</taxon>
        <taxon>Chordata</taxon>
        <taxon>Craniata</taxon>
        <taxon>Vertebrata</taxon>
        <taxon>Euteleostomi</taxon>
        <taxon>Actinopterygii</taxon>
        <taxon>Neopterygii</taxon>
        <taxon>Teleostei</taxon>
        <taxon>Ostariophysi</taxon>
        <taxon>Siluriformes</taxon>
        <taxon>Bagridae</taxon>
        <taxon>Hemibagrus</taxon>
    </lineage>
</organism>
<dbReference type="InterPro" id="IPR016187">
    <property type="entry name" value="CTDL_fold"/>
</dbReference>
<dbReference type="Pfam" id="PF00059">
    <property type="entry name" value="Lectin_C"/>
    <property type="match status" value="1"/>
</dbReference>
<dbReference type="SMART" id="SM00034">
    <property type="entry name" value="CLECT"/>
    <property type="match status" value="1"/>
</dbReference>
<name>A0AAE0UJ93_9TELE</name>
<dbReference type="PROSITE" id="PS00615">
    <property type="entry name" value="C_TYPE_LECTIN_1"/>
    <property type="match status" value="1"/>
</dbReference>
<keyword evidence="2" id="KW-1015">Disulfide bond</keyword>
<reference evidence="6" key="1">
    <citation type="submission" date="2023-06" db="EMBL/GenBank/DDBJ databases">
        <title>Male Hemibagrus guttatus genome.</title>
        <authorList>
            <person name="Bian C."/>
        </authorList>
    </citation>
    <scope>NUCLEOTIDE SEQUENCE</scope>
    <source>
        <strain evidence="6">Male_cb2023</strain>
        <tissue evidence="6">Muscle</tissue>
    </source>
</reference>
<feature type="coiled-coil region" evidence="3">
    <location>
        <begin position="48"/>
        <end position="138"/>
    </location>
</feature>
<keyword evidence="1" id="KW-0430">Lectin</keyword>
<accession>A0AAE0UJ93</accession>
<evidence type="ECO:0000313" key="6">
    <source>
        <dbReference type="EMBL" id="KAK3507558.1"/>
    </source>
</evidence>
<feature type="domain" description="C-type lectin" evidence="5">
    <location>
        <begin position="167"/>
        <end position="280"/>
    </location>
</feature>
<dbReference type="InterPro" id="IPR001304">
    <property type="entry name" value="C-type_lectin-like"/>
</dbReference>
<dbReference type="Gene3D" id="3.10.100.10">
    <property type="entry name" value="Mannose-Binding Protein A, subunit A"/>
    <property type="match status" value="1"/>
</dbReference>
<dbReference type="GO" id="GO:0030246">
    <property type="term" value="F:carbohydrate binding"/>
    <property type="evidence" value="ECO:0007669"/>
    <property type="project" value="UniProtKB-KW"/>
</dbReference>
<protein>
    <recommendedName>
        <fullName evidence="5">C-type lectin domain-containing protein</fullName>
    </recommendedName>
</protein>
<dbReference type="InterPro" id="IPR016186">
    <property type="entry name" value="C-type_lectin-like/link_sf"/>
</dbReference>
<dbReference type="InterPro" id="IPR033989">
    <property type="entry name" value="CD209-like_CTLD"/>
</dbReference>
<keyword evidence="4" id="KW-0472">Membrane</keyword>
<feature type="transmembrane region" description="Helical" evidence="4">
    <location>
        <begin position="25"/>
        <end position="46"/>
    </location>
</feature>
<comment type="caution">
    <text evidence="6">The sequence shown here is derived from an EMBL/GenBank/DDBJ whole genome shotgun (WGS) entry which is preliminary data.</text>
</comment>
<keyword evidence="4" id="KW-0812">Transmembrane</keyword>
<keyword evidence="3" id="KW-0175">Coiled coil</keyword>
<gene>
    <name evidence="6" type="ORF">QTP70_028455</name>
</gene>
<dbReference type="EMBL" id="JAUCMX010000029">
    <property type="protein sequence ID" value="KAK3507558.1"/>
    <property type="molecule type" value="Genomic_DNA"/>
</dbReference>
<evidence type="ECO:0000256" key="4">
    <source>
        <dbReference type="SAM" id="Phobius"/>
    </source>
</evidence>
<dbReference type="PROSITE" id="PS50041">
    <property type="entry name" value="C_TYPE_LECTIN_2"/>
    <property type="match status" value="1"/>
</dbReference>
<evidence type="ECO:0000256" key="3">
    <source>
        <dbReference type="SAM" id="Coils"/>
    </source>
</evidence>
<evidence type="ECO:0000313" key="7">
    <source>
        <dbReference type="Proteomes" id="UP001274896"/>
    </source>
</evidence>
<keyword evidence="7" id="KW-1185">Reference proteome</keyword>
<dbReference type="Gene3D" id="1.20.5.400">
    <property type="match status" value="2"/>
</dbReference>
<evidence type="ECO:0000256" key="1">
    <source>
        <dbReference type="ARBA" id="ARBA00022734"/>
    </source>
</evidence>
<evidence type="ECO:0000256" key="2">
    <source>
        <dbReference type="ARBA" id="ARBA00023157"/>
    </source>
</evidence>
<sequence>MSSYNVDIILCVLGLNIAWRRYYKLTAVCVVLLCVILLTAVTVLWVKYNDLNTENNQLQTSYNNLTMQKGQLQTSYNNLTMQKGQLQTSYNNLTIERDQLQSTNYDLNREKDQQEAKLKELTKEMITLQARFNKMTNKSDQLQMEKDTIQMKLAAIVSHTKLGWQYLNSRFYYISAEKKTWSESRQDCRNRGADLAIINSREKQDFILNQLRNTVAWIGLSDRDREGVWKWVDGTPLTAKFWCGGEPNNSGEEDCVETGFSDRKCWNDGNCNNKEAWICEKSASQ</sequence>
<dbReference type="AlphaFoldDB" id="A0AAE0UJ93"/>
<proteinExistence type="predicted"/>
<dbReference type="InterPro" id="IPR050111">
    <property type="entry name" value="C-type_lectin/snaclec_domain"/>
</dbReference>